<keyword evidence="7" id="KW-1185">Reference proteome</keyword>
<dbReference type="InterPro" id="IPR009014">
    <property type="entry name" value="Transketo_C/PFOR_II"/>
</dbReference>
<feature type="domain" description="Transketolase-like pyrimidine-binding" evidence="5">
    <location>
        <begin position="380"/>
        <end position="553"/>
    </location>
</feature>
<evidence type="ECO:0000256" key="1">
    <source>
        <dbReference type="ARBA" id="ARBA00001964"/>
    </source>
</evidence>
<keyword evidence="3" id="KW-0560">Oxidoreductase</keyword>
<dbReference type="CDD" id="cd07036">
    <property type="entry name" value="TPP_PYR_E1-PDHc-beta_like"/>
    <property type="match status" value="1"/>
</dbReference>
<evidence type="ECO:0000256" key="2">
    <source>
        <dbReference type="ARBA" id="ARBA00003906"/>
    </source>
</evidence>
<dbReference type="PANTHER" id="PTHR43257:SF2">
    <property type="entry name" value="PYRUVATE DEHYDROGENASE E1 COMPONENT SUBUNIT BETA"/>
    <property type="match status" value="1"/>
</dbReference>
<dbReference type="FunFam" id="3.40.50.970:FF:000001">
    <property type="entry name" value="Pyruvate dehydrogenase E1 beta subunit"/>
    <property type="match status" value="1"/>
</dbReference>
<evidence type="ECO:0000313" key="6">
    <source>
        <dbReference type="EMBL" id="AWI10378.1"/>
    </source>
</evidence>
<dbReference type="Pfam" id="PF00676">
    <property type="entry name" value="E1_dh"/>
    <property type="match status" value="1"/>
</dbReference>
<dbReference type="SMART" id="SM00861">
    <property type="entry name" value="Transket_pyr"/>
    <property type="match status" value="1"/>
</dbReference>
<reference evidence="6 7" key="1">
    <citation type="journal article" date="2018" name="Syst. Appl. Microbiol.">
        <title>Ereboglobus luteus gen. nov. sp. nov. from cockroach guts, and new insights into the oxygen relationship of the genera Opitutus and Didymococcus (Verrucomicrobia: Opitutaceae).</title>
        <authorList>
            <person name="Tegtmeier D."/>
            <person name="Belitz A."/>
            <person name="Radek R."/>
            <person name="Heimerl T."/>
            <person name="Brune A."/>
        </authorList>
    </citation>
    <scope>NUCLEOTIDE SEQUENCE [LARGE SCALE GENOMIC DNA]</scope>
    <source>
        <strain evidence="6 7">Ho45</strain>
    </source>
</reference>
<sequence length="700" mass="76077">MASTTNFPAPPAILNERDLRAADFSAPGAAPSALQPFSPSALSSPALLRIYAWMQLARLTDNRILDLFRQGLIKGTVTGGQGHEGLVVPLALLADKTTDVISFTHRGLGGHLIWSQHLCTHLNQYFANSESPTQAREGNVHRGDPANRSLPMVSHLGAMASNVTGCTDAQRRAGKNAVGIAIFGEGASSTGDIHETLNLASLLNIPVLFVIENNRYAYSTPYEEECAPGAALWQRAAGYGIEGFALDGTNPELAAATLAAALEKVRATSRPMLVEASVVRLRGHAAYDTCDYYPPGESERIAAADPLPKFRARLAGAGHAAQLDAIDAELSAYLETCVKISLTVPRPASDAAPMQRDIFAPAAEPMPWKPAIELADNSPLTMAQAINAALRKILTERPESLILGQDIGTYGGPFKVTEHLLRDFGRPRVMNVPLAESACTGFTIGLALGGRRPIEEFQFADFSTEAVTQITQNAATYRFRSGAQVPLVLRFPCGGGITLGSFHSQELESLFTAFPGLKALYPSNPQDAFNAILAAYEDNNPVLVFEHKGLYRRGKSPITWDSNYRDIWQPAHLRAGDFATFVSYGEMTHIAAETCDYFTAEYERNLDLFDLRCLAPLNLDSIRESLSRTHRLIVLHEGRRSHGFGAELVAQLTEELFFSLEAPPLRIASLDMPVPFAPELEHVFRPTKDSVIEKITAWMG</sequence>
<dbReference type="Pfam" id="PF02779">
    <property type="entry name" value="Transket_pyr"/>
    <property type="match status" value="1"/>
</dbReference>
<dbReference type="InterPro" id="IPR029061">
    <property type="entry name" value="THDP-binding"/>
</dbReference>
<comment type="function">
    <text evidence="2">E1 component of the 2-oxoglutarate dehydrogenase (OGDH) complex which catalyzes the decarboxylation of 2-oxoglutarate, the first step in the conversion of 2-oxoglutarate to succinyl-CoA and CO(2).</text>
</comment>
<dbReference type="Gene3D" id="3.40.50.920">
    <property type="match status" value="1"/>
</dbReference>
<dbReference type="SUPFAM" id="SSF52518">
    <property type="entry name" value="Thiamin diphosphate-binding fold (THDP-binding)"/>
    <property type="match status" value="2"/>
</dbReference>
<dbReference type="OrthoDB" id="8732661at2"/>
<dbReference type="Proteomes" id="UP000244896">
    <property type="component" value="Chromosome"/>
</dbReference>
<dbReference type="RefSeq" id="WP_108826281.1">
    <property type="nucleotide sequence ID" value="NZ_CP023004.1"/>
</dbReference>
<keyword evidence="4" id="KW-0786">Thiamine pyrophosphate</keyword>
<dbReference type="Pfam" id="PF02780">
    <property type="entry name" value="Transketolase_C"/>
    <property type="match status" value="1"/>
</dbReference>
<dbReference type="GO" id="GO:0016624">
    <property type="term" value="F:oxidoreductase activity, acting on the aldehyde or oxo group of donors, disulfide as acceptor"/>
    <property type="evidence" value="ECO:0007669"/>
    <property type="project" value="InterPro"/>
</dbReference>
<evidence type="ECO:0000256" key="4">
    <source>
        <dbReference type="ARBA" id="ARBA00023052"/>
    </source>
</evidence>
<evidence type="ECO:0000259" key="5">
    <source>
        <dbReference type="SMART" id="SM00861"/>
    </source>
</evidence>
<dbReference type="KEGG" id="elut:CKA38_14935"/>
<accession>A0A2U8E621</accession>
<dbReference type="InterPro" id="IPR005475">
    <property type="entry name" value="Transketolase-like_Pyr-bd"/>
</dbReference>
<dbReference type="PANTHER" id="PTHR43257">
    <property type="entry name" value="PYRUVATE DEHYDROGENASE E1 COMPONENT BETA SUBUNIT"/>
    <property type="match status" value="1"/>
</dbReference>
<proteinExistence type="predicted"/>
<comment type="cofactor">
    <cofactor evidence="1">
        <name>thiamine diphosphate</name>
        <dbReference type="ChEBI" id="CHEBI:58937"/>
    </cofactor>
</comment>
<evidence type="ECO:0000256" key="3">
    <source>
        <dbReference type="ARBA" id="ARBA00023002"/>
    </source>
</evidence>
<organism evidence="6 7">
    <name type="scientific">Ereboglobus luteus</name>
    <dbReference type="NCBI Taxonomy" id="1796921"/>
    <lineage>
        <taxon>Bacteria</taxon>
        <taxon>Pseudomonadati</taxon>
        <taxon>Verrucomicrobiota</taxon>
        <taxon>Opitutia</taxon>
        <taxon>Opitutales</taxon>
        <taxon>Opitutaceae</taxon>
        <taxon>Ereboglobus</taxon>
    </lineage>
</organism>
<evidence type="ECO:0000313" key="7">
    <source>
        <dbReference type="Proteomes" id="UP000244896"/>
    </source>
</evidence>
<dbReference type="AlphaFoldDB" id="A0A2U8E621"/>
<dbReference type="InterPro" id="IPR001017">
    <property type="entry name" value="DH_E1"/>
</dbReference>
<dbReference type="EMBL" id="CP023004">
    <property type="protein sequence ID" value="AWI10378.1"/>
    <property type="molecule type" value="Genomic_DNA"/>
</dbReference>
<dbReference type="CDD" id="cd02000">
    <property type="entry name" value="TPP_E1_PDC_ADC_BCADC"/>
    <property type="match status" value="1"/>
</dbReference>
<protein>
    <submittedName>
        <fullName evidence="6">Transketolase</fullName>
    </submittedName>
</protein>
<name>A0A2U8E621_9BACT</name>
<dbReference type="SUPFAM" id="SSF52922">
    <property type="entry name" value="TK C-terminal domain-like"/>
    <property type="match status" value="1"/>
</dbReference>
<dbReference type="Gene3D" id="3.40.50.970">
    <property type="match status" value="2"/>
</dbReference>
<dbReference type="InterPro" id="IPR033248">
    <property type="entry name" value="Transketolase_C"/>
</dbReference>
<gene>
    <name evidence="6" type="ORF">CKA38_14935</name>
</gene>